<organism evidence="1">
    <name type="scientific">viral metagenome</name>
    <dbReference type="NCBI Taxonomy" id="1070528"/>
    <lineage>
        <taxon>unclassified sequences</taxon>
        <taxon>metagenomes</taxon>
        <taxon>organismal metagenomes</taxon>
    </lineage>
</organism>
<dbReference type="AlphaFoldDB" id="A0A6C0F617"/>
<dbReference type="EMBL" id="MN738791">
    <property type="protein sequence ID" value="QHT37236.1"/>
    <property type="molecule type" value="Genomic_DNA"/>
</dbReference>
<accession>A0A6C0F617</accession>
<reference evidence="1" key="1">
    <citation type="journal article" date="2020" name="Nature">
        <title>Giant virus diversity and host interactions through global metagenomics.</title>
        <authorList>
            <person name="Schulz F."/>
            <person name="Roux S."/>
            <person name="Paez-Espino D."/>
            <person name="Jungbluth S."/>
            <person name="Walsh D.A."/>
            <person name="Denef V.J."/>
            <person name="McMahon K.D."/>
            <person name="Konstantinidis K.T."/>
            <person name="Eloe-Fadrosh E.A."/>
            <person name="Kyrpides N.C."/>
            <person name="Woyke T."/>
        </authorList>
    </citation>
    <scope>NUCLEOTIDE SEQUENCE</scope>
    <source>
        <strain evidence="1">GVMAG-S-ERX555967-131</strain>
    </source>
</reference>
<sequence>MILIHKHINNSTMTSKIVRACVLVSKSAFDKYREPFMKMSINKNIIFTSDPFENKFTFSQIINNDDILAVENVAKEAVLVYKVAKEDNLKCADDIIIKNIQIEDLPVLPETIGLAKSHNLMPNSREIEEYIILNG</sequence>
<protein>
    <submittedName>
        <fullName evidence="1">Uncharacterized protein</fullName>
    </submittedName>
</protein>
<proteinExistence type="predicted"/>
<evidence type="ECO:0000313" key="1">
    <source>
        <dbReference type="EMBL" id="QHT37236.1"/>
    </source>
</evidence>
<name>A0A6C0F617_9ZZZZ</name>